<feature type="non-terminal residue" evidence="1">
    <location>
        <position position="161"/>
    </location>
</feature>
<protein>
    <submittedName>
        <fullName evidence="1">Uncharacterized protein</fullName>
    </submittedName>
</protein>
<name>X1BB33_9ZZZZ</name>
<dbReference type="EMBL" id="BART01020852">
    <property type="protein sequence ID" value="GAG93089.1"/>
    <property type="molecule type" value="Genomic_DNA"/>
</dbReference>
<organism evidence="1">
    <name type="scientific">marine sediment metagenome</name>
    <dbReference type="NCBI Taxonomy" id="412755"/>
    <lineage>
        <taxon>unclassified sequences</taxon>
        <taxon>metagenomes</taxon>
        <taxon>ecological metagenomes</taxon>
    </lineage>
</organism>
<evidence type="ECO:0000313" key="1">
    <source>
        <dbReference type="EMBL" id="GAG93089.1"/>
    </source>
</evidence>
<comment type="caution">
    <text evidence="1">The sequence shown here is derived from an EMBL/GenBank/DDBJ whole genome shotgun (WGS) entry which is preliminary data.</text>
</comment>
<proteinExistence type="predicted"/>
<accession>X1BB33</accession>
<reference evidence="1" key="1">
    <citation type="journal article" date="2014" name="Front. Microbiol.">
        <title>High frequency of phylogenetically diverse reductive dehalogenase-homologous genes in deep subseafloor sedimentary metagenomes.</title>
        <authorList>
            <person name="Kawai M."/>
            <person name="Futagami T."/>
            <person name="Toyoda A."/>
            <person name="Takaki Y."/>
            <person name="Nishi S."/>
            <person name="Hori S."/>
            <person name="Arai W."/>
            <person name="Tsubouchi T."/>
            <person name="Morono Y."/>
            <person name="Uchiyama I."/>
            <person name="Ito T."/>
            <person name="Fujiyama A."/>
            <person name="Inagaki F."/>
            <person name="Takami H."/>
        </authorList>
    </citation>
    <scope>NUCLEOTIDE SEQUENCE</scope>
    <source>
        <strain evidence="1">Expedition CK06-06</strain>
    </source>
</reference>
<gene>
    <name evidence="1" type="ORF">S01H4_38641</name>
</gene>
<dbReference type="AlphaFoldDB" id="X1BB33"/>
<sequence>MPSFWDVIGWILRGLLQYSLFWIPILKPFPESGVPPWPWWLYNNWSDWFFHRDGEDRPDEHLIRQWLEMAFGELKRLTLHEANNALEDAKNWLRDLIGYIRGEYSSLGSWVNALNDRLGDWIPDWAGNVGWGLNVVRELFPALIKHGWGSWSDLWDGIKQT</sequence>